<dbReference type="Proteomes" id="UP000824881">
    <property type="component" value="Unassembled WGS sequence"/>
</dbReference>
<proteinExistence type="predicted"/>
<keyword evidence="2" id="KW-1185">Reference proteome</keyword>
<protein>
    <submittedName>
        <fullName evidence="1">Uncharacterized protein</fullName>
    </submittedName>
</protein>
<name>A0ACB7J3R5_PLECO</name>
<gene>
    <name evidence="1" type="ORF">CCMSSC00406_0002093</name>
</gene>
<dbReference type="EMBL" id="WQMT02000003">
    <property type="protein sequence ID" value="KAG9224756.1"/>
    <property type="molecule type" value="Genomic_DNA"/>
</dbReference>
<organism evidence="1 2">
    <name type="scientific">Pleurotus cornucopiae</name>
    <name type="common">Cornucopia mushroom</name>
    <dbReference type="NCBI Taxonomy" id="5321"/>
    <lineage>
        <taxon>Eukaryota</taxon>
        <taxon>Fungi</taxon>
        <taxon>Dikarya</taxon>
        <taxon>Basidiomycota</taxon>
        <taxon>Agaricomycotina</taxon>
        <taxon>Agaricomycetes</taxon>
        <taxon>Agaricomycetidae</taxon>
        <taxon>Agaricales</taxon>
        <taxon>Pleurotineae</taxon>
        <taxon>Pleurotaceae</taxon>
        <taxon>Pleurotus</taxon>
    </lineage>
</organism>
<sequence length="183" mass="19849">MAPYSSYLTFIQVLQENFGAFDATAEAEAALDQLKMGDRQRISSLARLRSLAQAINQHHWEWEAERTHNTHASEKSAPVKSSSASTPSSKSSTPSSSKSSSSTSRTPATSKDSTHLGANGKLTPEERQRRFNNELCFWLCGGAGHKANKCLKSQKKAKGRAAVTEPAEDAESTAHISDAKLKN</sequence>
<reference evidence="1 2" key="1">
    <citation type="journal article" date="2021" name="Appl. Environ. Microbiol.">
        <title>Genetic linkage and physical mapping for an oyster mushroom Pleurotus cornucopiae and QTL analysis for the trait cap color.</title>
        <authorList>
            <person name="Zhang Y."/>
            <person name="Gao W."/>
            <person name="Sonnenberg A."/>
            <person name="Chen Q."/>
            <person name="Zhang J."/>
            <person name="Huang C."/>
        </authorList>
    </citation>
    <scope>NUCLEOTIDE SEQUENCE [LARGE SCALE GENOMIC DNA]</scope>
    <source>
        <strain evidence="1">CCMSSC00406</strain>
    </source>
</reference>
<comment type="caution">
    <text evidence="1">The sequence shown here is derived from an EMBL/GenBank/DDBJ whole genome shotgun (WGS) entry which is preliminary data.</text>
</comment>
<evidence type="ECO:0000313" key="2">
    <source>
        <dbReference type="Proteomes" id="UP000824881"/>
    </source>
</evidence>
<accession>A0ACB7J3R5</accession>
<evidence type="ECO:0000313" key="1">
    <source>
        <dbReference type="EMBL" id="KAG9224756.1"/>
    </source>
</evidence>